<protein>
    <submittedName>
        <fullName evidence="2">Uncharacterized protein</fullName>
    </submittedName>
</protein>
<evidence type="ECO:0000313" key="3">
    <source>
        <dbReference type="Proteomes" id="UP001215598"/>
    </source>
</evidence>
<evidence type="ECO:0000313" key="2">
    <source>
        <dbReference type="EMBL" id="KAJ7711056.1"/>
    </source>
</evidence>
<proteinExistence type="predicted"/>
<dbReference type="Proteomes" id="UP001215598">
    <property type="component" value="Unassembled WGS sequence"/>
</dbReference>
<gene>
    <name evidence="2" type="ORF">B0H16DRAFT_1745453</name>
</gene>
<dbReference type="AlphaFoldDB" id="A0AAD7H3L4"/>
<accession>A0AAD7H3L4</accession>
<sequence>MPAPALENNNTIDDLFDARCGRSADCWIFKVLAHGKPIRPRVRVNFLDALKGALRRLRYNEAHDLVFCGEILEVESCAGHQFTQFAPYRSPSRELTPTEPATPPDGATPAREITLPTEPFPFLSPIWPSSSPEPEPSGGFQSPTWPSSPQPDSQADSLFSPTKPDSLFSPTVSASSPRGGLFDAGDTHPGSREGSPLTPIPSDRGSSPSPSSGGIDLLGLQRINRGRSPSPTVTELFQEPKSASVSPGKKLITYSRRDREHYGRNDLGETTSTPAVLQATSAVASTSNVASTSASAATVLTAPKRQLPLRYRQLDHWPVSERLRRSARLGQQLNIFSDLRPLVDKNLIIGAAAGNPVGDSTGEPLSDWSLLVARGTCDLQRVHFQADFTHLPKNTDLQICVSIGFEIRGPFPHFVVNSNVNRELIRPVVVNLLKQMAPRVHAYSRFQLDTLQDRLAVLPAFPGSAFSTAQFTFGNSHLYSRRNVCDIVHGFRVITVLGNFTICYCILPDDNIAIRCFPGSTVLIAGSVKHYFFTKVEAKQTRFLFEQFFNACVQRWIDRGFRSDADYEANTTDTEIIEVETKLANRIPFAMKLFSRLHEIHI</sequence>
<evidence type="ECO:0000256" key="1">
    <source>
        <dbReference type="SAM" id="MobiDB-lite"/>
    </source>
</evidence>
<feature type="compositionally biased region" description="Low complexity" evidence="1">
    <location>
        <begin position="200"/>
        <end position="219"/>
    </location>
</feature>
<feature type="compositionally biased region" description="Polar residues" evidence="1">
    <location>
        <begin position="227"/>
        <end position="244"/>
    </location>
</feature>
<organism evidence="2 3">
    <name type="scientific">Mycena metata</name>
    <dbReference type="NCBI Taxonomy" id="1033252"/>
    <lineage>
        <taxon>Eukaryota</taxon>
        <taxon>Fungi</taxon>
        <taxon>Dikarya</taxon>
        <taxon>Basidiomycota</taxon>
        <taxon>Agaricomycotina</taxon>
        <taxon>Agaricomycetes</taxon>
        <taxon>Agaricomycetidae</taxon>
        <taxon>Agaricales</taxon>
        <taxon>Marasmiineae</taxon>
        <taxon>Mycenaceae</taxon>
        <taxon>Mycena</taxon>
    </lineage>
</organism>
<feature type="region of interest" description="Disordered" evidence="1">
    <location>
        <begin position="88"/>
        <end position="244"/>
    </location>
</feature>
<dbReference type="EMBL" id="JARKIB010000406">
    <property type="protein sequence ID" value="KAJ7711056.1"/>
    <property type="molecule type" value="Genomic_DNA"/>
</dbReference>
<comment type="caution">
    <text evidence="2">The sequence shown here is derived from an EMBL/GenBank/DDBJ whole genome shotgun (WGS) entry which is preliminary data.</text>
</comment>
<feature type="compositionally biased region" description="Low complexity" evidence="1">
    <location>
        <begin position="124"/>
        <end position="143"/>
    </location>
</feature>
<reference evidence="2" key="1">
    <citation type="submission" date="2023-03" db="EMBL/GenBank/DDBJ databases">
        <title>Massive genome expansion in bonnet fungi (Mycena s.s.) driven by repeated elements and novel gene families across ecological guilds.</title>
        <authorList>
            <consortium name="Lawrence Berkeley National Laboratory"/>
            <person name="Harder C.B."/>
            <person name="Miyauchi S."/>
            <person name="Viragh M."/>
            <person name="Kuo A."/>
            <person name="Thoen E."/>
            <person name="Andreopoulos B."/>
            <person name="Lu D."/>
            <person name="Skrede I."/>
            <person name="Drula E."/>
            <person name="Henrissat B."/>
            <person name="Morin E."/>
            <person name="Kohler A."/>
            <person name="Barry K."/>
            <person name="LaButti K."/>
            <person name="Morin E."/>
            <person name="Salamov A."/>
            <person name="Lipzen A."/>
            <person name="Mereny Z."/>
            <person name="Hegedus B."/>
            <person name="Baldrian P."/>
            <person name="Stursova M."/>
            <person name="Weitz H."/>
            <person name="Taylor A."/>
            <person name="Grigoriev I.V."/>
            <person name="Nagy L.G."/>
            <person name="Martin F."/>
            <person name="Kauserud H."/>
        </authorList>
    </citation>
    <scope>NUCLEOTIDE SEQUENCE</scope>
    <source>
        <strain evidence="2">CBHHK182m</strain>
    </source>
</reference>
<name>A0AAD7H3L4_9AGAR</name>
<keyword evidence="3" id="KW-1185">Reference proteome</keyword>